<dbReference type="RefSeq" id="WP_000256750.1">
    <property type="nucleotide sequence ID" value="NZ_JEWH01000016.1"/>
</dbReference>
<dbReference type="AlphaFoldDB" id="A0A009IN07"/>
<organism evidence="1 2">
    <name type="scientific">Acinetobacter baumannii (strain 1295743)</name>
    <dbReference type="NCBI Taxonomy" id="1310613"/>
    <lineage>
        <taxon>Bacteria</taxon>
        <taxon>Pseudomonadati</taxon>
        <taxon>Pseudomonadota</taxon>
        <taxon>Gammaproteobacteria</taxon>
        <taxon>Moraxellales</taxon>
        <taxon>Moraxellaceae</taxon>
        <taxon>Acinetobacter</taxon>
        <taxon>Acinetobacter calcoaceticus/baumannii complex</taxon>
    </lineage>
</organism>
<dbReference type="PRINTS" id="PR00469">
    <property type="entry name" value="PNDRDTASEII"/>
</dbReference>
<evidence type="ECO:0000313" key="2">
    <source>
        <dbReference type="Proteomes" id="UP000020595"/>
    </source>
</evidence>
<protein>
    <submittedName>
        <fullName evidence="1">Pyridine nucleotide-disulfide oxidoreductase family protein</fullName>
    </submittedName>
</protein>
<dbReference type="EMBL" id="JEWH01000016">
    <property type="protein sequence ID" value="EXB06059.1"/>
    <property type="molecule type" value="Genomic_DNA"/>
</dbReference>
<proteinExistence type="predicted"/>
<dbReference type="PANTHER" id="PTHR42877:SF4">
    <property type="entry name" value="FAD_NAD(P)-BINDING DOMAIN-CONTAINING PROTEIN-RELATED"/>
    <property type="match status" value="1"/>
</dbReference>
<dbReference type="PANTHER" id="PTHR42877">
    <property type="entry name" value="L-ORNITHINE N(5)-MONOOXYGENASE-RELATED"/>
    <property type="match status" value="1"/>
</dbReference>
<dbReference type="InterPro" id="IPR036188">
    <property type="entry name" value="FAD/NAD-bd_sf"/>
</dbReference>
<sequence length="516" mass="57546">MVTKPRTNTRTRKTQEVAHIYDTFIVGAGISGLAAAIKLNEAGLTNFKIIEKASRVGGTWRENTYPGCGCDVPSALYSYSFAPSAKWSHLFARQPEILSYLEDVSREFDIESLIEFNTELLKAEWDNVKNVWKLETSSGLYIAKTVLFATGPITEAQIPRLEGLDTFTGEMFHSAKWNHDYDLTGKRIAVIGTGASAIQFVPQIQPKAKELFVFQRTAPWVLPKPDTDLGELSKSIIAKYPAIQATWRQTVAGTLNVINFGLRNPKALKPVNFAAKQLLKLQIKDPVLRKNVTPNFDIGCKRILFANNYYPALQAPNTTLIPHGLVKVEGNTVVAANGERHEVDVIIWGTGFEVSHPPIGKRVHNEKGECLAELWKDSSPEAYLGTNIENVPNAFLMLGPNVLVYDSFIGLAEAQLQYIVDGLLQMKAKGIAKLSVKSEIIKKHNELIQKHLQTTVFNSGGCKSYYLDANGRNFAAWPWSLKKLKQRLHHLNLEEYEVIYEADLVKVKPKVEEVAG</sequence>
<dbReference type="Gene3D" id="3.50.50.60">
    <property type="entry name" value="FAD/NAD(P)-binding domain"/>
    <property type="match status" value="2"/>
</dbReference>
<dbReference type="InterPro" id="IPR051209">
    <property type="entry name" value="FAD-bind_Monooxygenase_sf"/>
</dbReference>
<gene>
    <name evidence="1" type="ORF">J512_1611</name>
</gene>
<dbReference type="Pfam" id="PF13738">
    <property type="entry name" value="Pyr_redox_3"/>
    <property type="match status" value="1"/>
</dbReference>
<evidence type="ECO:0000313" key="1">
    <source>
        <dbReference type="EMBL" id="EXB06059.1"/>
    </source>
</evidence>
<dbReference type="Proteomes" id="UP000020595">
    <property type="component" value="Unassembled WGS sequence"/>
</dbReference>
<name>A0A009IN07_ACIB9</name>
<comment type="caution">
    <text evidence="1">The sequence shown here is derived from an EMBL/GenBank/DDBJ whole genome shotgun (WGS) entry which is preliminary data.</text>
</comment>
<dbReference type="PATRIC" id="fig|1310613.3.peg.1549"/>
<accession>A0A009IN07</accession>
<reference evidence="1 2" key="1">
    <citation type="submission" date="2014-02" db="EMBL/GenBank/DDBJ databases">
        <title>Comparative genomics and transcriptomics to identify genetic mechanisms underlying the emergence of carbapenem resistant Acinetobacter baumannii (CRAb).</title>
        <authorList>
            <person name="Harris A.D."/>
            <person name="Johnson K.J."/>
            <person name="George J."/>
            <person name="Shefchek K."/>
            <person name="Daugherty S.C."/>
            <person name="Parankush S."/>
            <person name="Sadzewicz L."/>
            <person name="Tallon L."/>
            <person name="Sengamalay N."/>
            <person name="Hazen T.H."/>
            <person name="Rasko D.A."/>
        </authorList>
    </citation>
    <scope>NUCLEOTIDE SEQUENCE [LARGE SCALE GENOMIC DNA]</scope>
    <source>
        <strain evidence="1 2">1295743</strain>
    </source>
</reference>
<dbReference type="SUPFAM" id="SSF51905">
    <property type="entry name" value="FAD/NAD(P)-binding domain"/>
    <property type="match status" value="2"/>
</dbReference>